<evidence type="ECO:0000256" key="2">
    <source>
        <dbReference type="ARBA" id="ARBA00022448"/>
    </source>
</evidence>
<comment type="subcellular location">
    <subcellularLocation>
        <location evidence="1">Cell membrane</location>
        <topology evidence="1">Multi-pass membrane protein</topology>
    </subcellularLocation>
</comment>
<keyword evidence="2" id="KW-0813">Transport</keyword>
<dbReference type="GO" id="GO:0005304">
    <property type="term" value="F:L-valine transmembrane transporter activity"/>
    <property type="evidence" value="ECO:0007669"/>
    <property type="project" value="TreeGrafter"/>
</dbReference>
<dbReference type="PANTHER" id="PTHR11795">
    <property type="entry name" value="BRANCHED-CHAIN AMINO ACID TRANSPORT SYSTEM PERMEASE PROTEIN LIVH"/>
    <property type="match status" value="1"/>
</dbReference>
<feature type="transmembrane region" description="Helical" evidence="10">
    <location>
        <begin position="229"/>
        <end position="254"/>
    </location>
</feature>
<feature type="transmembrane region" description="Helical" evidence="10">
    <location>
        <begin position="188"/>
        <end position="209"/>
    </location>
</feature>
<evidence type="ECO:0000256" key="4">
    <source>
        <dbReference type="ARBA" id="ARBA00022519"/>
    </source>
</evidence>
<evidence type="ECO:0000313" key="12">
    <source>
        <dbReference type="Proteomes" id="UP000664385"/>
    </source>
</evidence>
<evidence type="ECO:0000256" key="8">
    <source>
        <dbReference type="ARBA" id="ARBA00023136"/>
    </source>
</evidence>
<dbReference type="GO" id="GO:0015190">
    <property type="term" value="F:L-leucine transmembrane transporter activity"/>
    <property type="evidence" value="ECO:0007669"/>
    <property type="project" value="TreeGrafter"/>
</dbReference>
<keyword evidence="7 10" id="KW-1133">Transmembrane helix</keyword>
<comment type="caution">
    <text evidence="11">The sequence shown here is derived from an EMBL/GenBank/DDBJ whole genome shotgun (WGS) entry which is preliminary data.</text>
</comment>
<protein>
    <submittedName>
        <fullName evidence="11">Branched-chain amino acid ABC transporter permease</fullName>
    </submittedName>
</protein>
<dbReference type="EMBL" id="JAEMWU010000001">
    <property type="protein sequence ID" value="MBN8205523.1"/>
    <property type="molecule type" value="Genomic_DNA"/>
</dbReference>
<evidence type="ECO:0000256" key="3">
    <source>
        <dbReference type="ARBA" id="ARBA00022475"/>
    </source>
</evidence>
<dbReference type="GO" id="GO:0015188">
    <property type="term" value="F:L-isoleucine transmembrane transporter activity"/>
    <property type="evidence" value="ECO:0007669"/>
    <property type="project" value="TreeGrafter"/>
</dbReference>
<reference evidence="11" key="1">
    <citation type="submission" date="2020-12" db="EMBL/GenBank/DDBJ databases">
        <title>PHA producing bacteria isolated from mangrove.</title>
        <authorList>
            <person name="Zheng W."/>
            <person name="Yu S."/>
            <person name="Huang Y."/>
        </authorList>
    </citation>
    <scope>NUCLEOTIDE SEQUENCE</scope>
    <source>
        <strain evidence="11">GN8-5</strain>
    </source>
</reference>
<evidence type="ECO:0000256" key="6">
    <source>
        <dbReference type="ARBA" id="ARBA00022970"/>
    </source>
</evidence>
<dbReference type="InterPro" id="IPR052157">
    <property type="entry name" value="BCAA_transport_permease"/>
</dbReference>
<keyword evidence="5 10" id="KW-0812">Transmembrane</keyword>
<gene>
    <name evidence="11" type="ORF">JF543_06065</name>
</gene>
<feature type="transmembrane region" description="Helical" evidence="10">
    <location>
        <begin position="266"/>
        <end position="284"/>
    </location>
</feature>
<feature type="transmembrane region" description="Helical" evidence="10">
    <location>
        <begin position="6"/>
        <end position="28"/>
    </location>
</feature>
<proteinExistence type="inferred from homology"/>
<evidence type="ECO:0000256" key="5">
    <source>
        <dbReference type="ARBA" id="ARBA00022692"/>
    </source>
</evidence>
<evidence type="ECO:0000256" key="7">
    <source>
        <dbReference type="ARBA" id="ARBA00022989"/>
    </source>
</evidence>
<sequence>MQQLLNGLFLGSIYALFAIGFTLVFGILDRLNLAHPAAFAASAFFGIWLTESFDMPIALVLVIVFAFGALLGLLIERIAFRPLKDRPDAHFAGLISSIAVGGMLIALLQAVFGPNTRRFPADTVPAETIDFGAGVTASVLQIVIVAVSLGLMIGLTVLVGRSSLGRSMRAVAENPGAARVLGVNVDRVTATTFAISTALGAVAGVLFALSVNSAQLGMGTAIELKGLAVIIVGGMGSLPGALVGGLILGVAEVFAIQYVGSSWRDLIAFALLFLILLVRPQGLFGKRKVREV</sequence>
<evidence type="ECO:0000256" key="10">
    <source>
        <dbReference type="SAM" id="Phobius"/>
    </source>
</evidence>
<dbReference type="Proteomes" id="UP000664385">
    <property type="component" value="Unassembled WGS sequence"/>
</dbReference>
<dbReference type="GO" id="GO:0015192">
    <property type="term" value="F:L-phenylalanine transmembrane transporter activity"/>
    <property type="evidence" value="ECO:0007669"/>
    <property type="project" value="TreeGrafter"/>
</dbReference>
<name>A0A939IVC5_9MICO</name>
<dbReference type="Pfam" id="PF02653">
    <property type="entry name" value="BPD_transp_2"/>
    <property type="match status" value="1"/>
</dbReference>
<feature type="transmembrane region" description="Helical" evidence="10">
    <location>
        <begin position="91"/>
        <end position="112"/>
    </location>
</feature>
<keyword evidence="3" id="KW-1003">Cell membrane</keyword>
<keyword evidence="4" id="KW-0997">Cell inner membrane</keyword>
<dbReference type="PANTHER" id="PTHR11795:SF371">
    <property type="entry name" value="HIGH-AFFINITY BRANCHED-CHAIN AMINO ACID TRANSPORT SYSTEM PERMEASE PROTEIN LIVH"/>
    <property type="match status" value="1"/>
</dbReference>
<dbReference type="GO" id="GO:1903806">
    <property type="term" value="P:L-isoleucine import across plasma membrane"/>
    <property type="evidence" value="ECO:0007669"/>
    <property type="project" value="TreeGrafter"/>
</dbReference>
<dbReference type="GO" id="GO:0015808">
    <property type="term" value="P:L-alanine transport"/>
    <property type="evidence" value="ECO:0007669"/>
    <property type="project" value="TreeGrafter"/>
</dbReference>
<comment type="similarity">
    <text evidence="9">Belongs to the binding-protein-dependent transport system permease family. LivHM subfamily.</text>
</comment>
<evidence type="ECO:0000256" key="1">
    <source>
        <dbReference type="ARBA" id="ARBA00004651"/>
    </source>
</evidence>
<evidence type="ECO:0000256" key="9">
    <source>
        <dbReference type="ARBA" id="ARBA00037998"/>
    </source>
</evidence>
<accession>A0A939IVC5</accession>
<dbReference type="AlphaFoldDB" id="A0A939IVC5"/>
<dbReference type="CDD" id="cd06582">
    <property type="entry name" value="TM_PBP1_LivH_like"/>
    <property type="match status" value="1"/>
</dbReference>
<evidence type="ECO:0000313" key="11">
    <source>
        <dbReference type="EMBL" id="MBN8205523.1"/>
    </source>
</evidence>
<dbReference type="GO" id="GO:0005886">
    <property type="term" value="C:plasma membrane"/>
    <property type="evidence" value="ECO:0007669"/>
    <property type="project" value="UniProtKB-SubCell"/>
</dbReference>
<feature type="transmembrane region" description="Helical" evidence="10">
    <location>
        <begin position="56"/>
        <end position="79"/>
    </location>
</feature>
<keyword evidence="8 10" id="KW-0472">Membrane</keyword>
<keyword evidence="6" id="KW-0029">Amino-acid transport</keyword>
<dbReference type="GO" id="GO:0042941">
    <property type="term" value="P:D-alanine transmembrane transport"/>
    <property type="evidence" value="ECO:0007669"/>
    <property type="project" value="TreeGrafter"/>
</dbReference>
<dbReference type="InterPro" id="IPR001851">
    <property type="entry name" value="ABC_transp_permease"/>
</dbReference>
<organism evidence="11 12">
    <name type="scientific">Microbacterium esteraromaticum</name>
    <dbReference type="NCBI Taxonomy" id="57043"/>
    <lineage>
        <taxon>Bacteria</taxon>
        <taxon>Bacillati</taxon>
        <taxon>Actinomycetota</taxon>
        <taxon>Actinomycetes</taxon>
        <taxon>Micrococcales</taxon>
        <taxon>Microbacteriaceae</taxon>
        <taxon>Microbacterium</taxon>
    </lineage>
</organism>
<dbReference type="RefSeq" id="WP_179411464.1">
    <property type="nucleotide sequence ID" value="NZ_CP063379.1"/>
</dbReference>
<feature type="transmembrane region" description="Helical" evidence="10">
    <location>
        <begin position="132"/>
        <end position="159"/>
    </location>
</feature>